<evidence type="ECO:0000256" key="10">
    <source>
        <dbReference type="ARBA" id="ARBA00030775"/>
    </source>
</evidence>
<gene>
    <name evidence="13" type="ORF">FVW59_15140</name>
</gene>
<evidence type="ECO:0000313" key="14">
    <source>
        <dbReference type="Proteomes" id="UP000321933"/>
    </source>
</evidence>
<evidence type="ECO:0000256" key="11">
    <source>
        <dbReference type="SAM" id="Phobius"/>
    </source>
</evidence>
<protein>
    <recommendedName>
        <fullName evidence="2">Type II secretion system protein H</fullName>
    </recommendedName>
    <alternativeName>
        <fullName evidence="10">General secretion pathway protein H</fullName>
    </alternativeName>
</protein>
<keyword evidence="5" id="KW-0997">Cell inner membrane</keyword>
<keyword evidence="3" id="KW-1003">Cell membrane</keyword>
<dbReference type="InterPro" id="IPR022346">
    <property type="entry name" value="T2SS_GspH"/>
</dbReference>
<dbReference type="PANTHER" id="PTHR39583">
    <property type="entry name" value="TYPE II SECRETION SYSTEM PROTEIN J-RELATED"/>
    <property type="match status" value="1"/>
</dbReference>
<keyword evidence="8 11" id="KW-0472">Membrane</keyword>
<reference evidence="13 14" key="1">
    <citation type="submission" date="2019-08" db="EMBL/GenBank/DDBJ databases">
        <title>Parahaliea maris sp. nov., isolated from the surface seawater.</title>
        <authorList>
            <person name="Liu Y."/>
        </authorList>
    </citation>
    <scope>NUCLEOTIDE SEQUENCE [LARGE SCALE GENOMIC DNA]</scope>
    <source>
        <strain evidence="13 14">S2-26</strain>
    </source>
</reference>
<dbReference type="RefSeq" id="WP_148065208.1">
    <property type="nucleotide sequence ID" value="NZ_VRYZ01000007.1"/>
</dbReference>
<dbReference type="Pfam" id="PF07963">
    <property type="entry name" value="N_methyl"/>
    <property type="match status" value="1"/>
</dbReference>
<organism evidence="13 14">
    <name type="scientific">Parahaliea aestuarii</name>
    <dbReference type="NCBI Taxonomy" id="1852021"/>
    <lineage>
        <taxon>Bacteria</taxon>
        <taxon>Pseudomonadati</taxon>
        <taxon>Pseudomonadota</taxon>
        <taxon>Gammaproteobacteria</taxon>
        <taxon>Cellvibrionales</taxon>
        <taxon>Halieaceae</taxon>
        <taxon>Parahaliea</taxon>
    </lineage>
</organism>
<dbReference type="Pfam" id="PF12019">
    <property type="entry name" value="GspH"/>
    <property type="match status" value="1"/>
</dbReference>
<dbReference type="Gene3D" id="3.55.40.10">
    <property type="entry name" value="minor pseudopilin epsh domain"/>
    <property type="match status" value="1"/>
</dbReference>
<comment type="similarity">
    <text evidence="9">Belongs to the GSP H family.</text>
</comment>
<dbReference type="InterPro" id="IPR012902">
    <property type="entry name" value="N_methyl_site"/>
</dbReference>
<comment type="subcellular location">
    <subcellularLocation>
        <location evidence="1">Cell inner membrane</location>
        <topology evidence="1">Single-pass membrane protein</topology>
    </subcellularLocation>
</comment>
<dbReference type="InterPro" id="IPR051621">
    <property type="entry name" value="T2SS_protein_J"/>
</dbReference>
<evidence type="ECO:0000256" key="2">
    <source>
        <dbReference type="ARBA" id="ARBA00021549"/>
    </source>
</evidence>
<evidence type="ECO:0000256" key="5">
    <source>
        <dbReference type="ARBA" id="ARBA00022519"/>
    </source>
</evidence>
<keyword evidence="7 11" id="KW-1133">Transmembrane helix</keyword>
<evidence type="ECO:0000313" key="13">
    <source>
        <dbReference type="EMBL" id="TXS89946.1"/>
    </source>
</evidence>
<dbReference type="SUPFAM" id="SSF54523">
    <property type="entry name" value="Pili subunits"/>
    <property type="match status" value="1"/>
</dbReference>
<dbReference type="InterPro" id="IPR045584">
    <property type="entry name" value="Pilin-like"/>
</dbReference>
<dbReference type="GO" id="GO:0015627">
    <property type="term" value="C:type II protein secretion system complex"/>
    <property type="evidence" value="ECO:0007669"/>
    <property type="project" value="InterPro"/>
</dbReference>
<evidence type="ECO:0000256" key="7">
    <source>
        <dbReference type="ARBA" id="ARBA00022989"/>
    </source>
</evidence>
<keyword evidence="6 11" id="KW-0812">Transmembrane</keyword>
<evidence type="ECO:0000259" key="12">
    <source>
        <dbReference type="Pfam" id="PF12019"/>
    </source>
</evidence>
<accession>A0A5C8ZN69</accession>
<evidence type="ECO:0000256" key="6">
    <source>
        <dbReference type="ARBA" id="ARBA00022692"/>
    </source>
</evidence>
<evidence type="ECO:0000256" key="9">
    <source>
        <dbReference type="ARBA" id="ARBA00025772"/>
    </source>
</evidence>
<keyword evidence="14" id="KW-1185">Reference proteome</keyword>
<comment type="caution">
    <text evidence="13">The sequence shown here is derived from an EMBL/GenBank/DDBJ whole genome shotgun (WGS) entry which is preliminary data.</text>
</comment>
<dbReference type="GO" id="GO:0005886">
    <property type="term" value="C:plasma membrane"/>
    <property type="evidence" value="ECO:0007669"/>
    <property type="project" value="UniProtKB-SubCell"/>
</dbReference>
<dbReference type="PANTHER" id="PTHR39583:SF2">
    <property type="entry name" value="TYPE II SECRETION SYSTEM PROTEIN J"/>
    <property type="match status" value="1"/>
</dbReference>
<dbReference type="EMBL" id="VRYZ01000007">
    <property type="protein sequence ID" value="TXS89946.1"/>
    <property type="molecule type" value="Genomic_DNA"/>
</dbReference>
<sequence>MAGQHTALDGRLLERGFTLIELMVVLAILAILLFVAAPGFQDLIRNNRLVSEVYALRATLANARSEAMARRAAVTVCPIDSAQNCLVGSDWSSGYKSFLADPNQPFQVKNLESNAIAVLFDGGNQVRFDQRGNALGFDGAFTFCDQRGEEHASSLILSPVGSVRSATDTDGNNIVNAHPQADGTFNDIAAADCP</sequence>
<evidence type="ECO:0000256" key="8">
    <source>
        <dbReference type="ARBA" id="ARBA00023136"/>
    </source>
</evidence>
<dbReference type="Proteomes" id="UP000321933">
    <property type="component" value="Unassembled WGS sequence"/>
</dbReference>
<evidence type="ECO:0000256" key="1">
    <source>
        <dbReference type="ARBA" id="ARBA00004377"/>
    </source>
</evidence>
<feature type="transmembrane region" description="Helical" evidence="11">
    <location>
        <begin position="20"/>
        <end position="40"/>
    </location>
</feature>
<name>A0A5C8ZN69_9GAMM</name>
<keyword evidence="4" id="KW-0488">Methylation</keyword>
<dbReference type="PROSITE" id="PS00409">
    <property type="entry name" value="PROKAR_NTER_METHYL"/>
    <property type="match status" value="1"/>
</dbReference>
<dbReference type="OrthoDB" id="2313614at2"/>
<evidence type="ECO:0000256" key="4">
    <source>
        <dbReference type="ARBA" id="ARBA00022481"/>
    </source>
</evidence>
<evidence type="ECO:0000256" key="3">
    <source>
        <dbReference type="ARBA" id="ARBA00022475"/>
    </source>
</evidence>
<dbReference type="AlphaFoldDB" id="A0A5C8ZN69"/>
<dbReference type="GO" id="GO:0015628">
    <property type="term" value="P:protein secretion by the type II secretion system"/>
    <property type="evidence" value="ECO:0007669"/>
    <property type="project" value="InterPro"/>
</dbReference>
<dbReference type="NCBIfam" id="TIGR02532">
    <property type="entry name" value="IV_pilin_GFxxxE"/>
    <property type="match status" value="1"/>
</dbReference>
<proteinExistence type="inferred from homology"/>
<feature type="domain" description="General secretion pathway GspH" evidence="12">
    <location>
        <begin position="55"/>
        <end position="161"/>
    </location>
</feature>